<gene>
    <name evidence="1" type="ordered locus">Mnod_5139</name>
</gene>
<dbReference type="KEGG" id="mno:Mnod_5139"/>
<dbReference type="STRING" id="460265.Mnod_5139"/>
<dbReference type="RefSeq" id="WP_015931603.1">
    <property type="nucleotide sequence ID" value="NC_011894.1"/>
</dbReference>
<sequence length="42" mass="4537">MVHALTLIHGCIGLLREGWPMRRVGVEHLVGLFAEGAGRAGR</sequence>
<evidence type="ECO:0000313" key="1">
    <source>
        <dbReference type="EMBL" id="ACL59985.1"/>
    </source>
</evidence>
<protein>
    <submittedName>
        <fullName evidence="1">Uncharacterized protein</fullName>
    </submittedName>
</protein>
<reference evidence="1 2" key="1">
    <citation type="submission" date="2009-01" db="EMBL/GenBank/DDBJ databases">
        <title>Complete sequence of chromosome of Methylobacterium nodulans ORS 2060.</title>
        <authorList>
            <consortium name="US DOE Joint Genome Institute"/>
            <person name="Lucas S."/>
            <person name="Copeland A."/>
            <person name="Lapidus A."/>
            <person name="Glavina del Rio T."/>
            <person name="Dalin E."/>
            <person name="Tice H."/>
            <person name="Bruce D."/>
            <person name="Goodwin L."/>
            <person name="Pitluck S."/>
            <person name="Sims D."/>
            <person name="Brettin T."/>
            <person name="Detter J.C."/>
            <person name="Han C."/>
            <person name="Larimer F."/>
            <person name="Land M."/>
            <person name="Hauser L."/>
            <person name="Kyrpides N."/>
            <person name="Ivanova N."/>
            <person name="Marx C.J."/>
            <person name="Richardson P."/>
        </authorList>
    </citation>
    <scope>NUCLEOTIDE SEQUENCE [LARGE SCALE GENOMIC DNA]</scope>
    <source>
        <strain evidence="2">LMG 21967 / CNCM I-2342 / ORS 2060</strain>
    </source>
</reference>
<dbReference type="Proteomes" id="UP000008207">
    <property type="component" value="Chromosome"/>
</dbReference>
<organism evidence="1 2">
    <name type="scientific">Methylobacterium nodulans (strain LMG 21967 / CNCM I-2342 / ORS 2060)</name>
    <dbReference type="NCBI Taxonomy" id="460265"/>
    <lineage>
        <taxon>Bacteria</taxon>
        <taxon>Pseudomonadati</taxon>
        <taxon>Pseudomonadota</taxon>
        <taxon>Alphaproteobacteria</taxon>
        <taxon>Hyphomicrobiales</taxon>
        <taxon>Methylobacteriaceae</taxon>
        <taxon>Methylobacterium</taxon>
    </lineage>
</organism>
<proteinExistence type="predicted"/>
<dbReference type="EMBL" id="CP001349">
    <property type="protein sequence ID" value="ACL59985.1"/>
    <property type="molecule type" value="Genomic_DNA"/>
</dbReference>
<accession>B8IJX2</accession>
<keyword evidence="2" id="KW-1185">Reference proteome</keyword>
<dbReference type="AlphaFoldDB" id="B8IJX2"/>
<dbReference type="HOGENOM" id="CLU_3253984_0_0_5"/>
<name>B8IJX2_METNO</name>
<evidence type="ECO:0000313" key="2">
    <source>
        <dbReference type="Proteomes" id="UP000008207"/>
    </source>
</evidence>